<dbReference type="EMBL" id="LDEV01003510">
    <property type="protein sequence ID" value="KLJ05762.1"/>
    <property type="molecule type" value="Genomic_DNA"/>
</dbReference>
<reference evidence="2" key="1">
    <citation type="journal article" date="2015" name="PLoS Genet.">
        <title>The dynamic genome and transcriptome of the human fungal pathogen Blastomyces and close relative Emmonsia.</title>
        <authorList>
            <person name="Munoz J.F."/>
            <person name="Gauthier G.M."/>
            <person name="Desjardins C.A."/>
            <person name="Gallo J.E."/>
            <person name="Holder J."/>
            <person name="Sullivan T.D."/>
            <person name="Marty A.J."/>
            <person name="Carmen J.C."/>
            <person name="Chen Z."/>
            <person name="Ding L."/>
            <person name="Gujja S."/>
            <person name="Magrini V."/>
            <person name="Misas E."/>
            <person name="Mitreva M."/>
            <person name="Priest M."/>
            <person name="Saif S."/>
            <person name="Whiston E.A."/>
            <person name="Young S."/>
            <person name="Zeng Q."/>
            <person name="Goldman W.E."/>
            <person name="Mardis E.R."/>
            <person name="Taylor J.W."/>
            <person name="McEwen J.G."/>
            <person name="Clay O.K."/>
            <person name="Klein B.S."/>
            <person name="Cuomo C.A."/>
        </authorList>
    </citation>
    <scope>NUCLEOTIDE SEQUENCE [LARGE SCALE GENOMIC DNA]</scope>
    <source>
        <strain evidence="2">UAMH 139</strain>
    </source>
</reference>
<evidence type="ECO:0000313" key="2">
    <source>
        <dbReference type="Proteomes" id="UP000053573"/>
    </source>
</evidence>
<sequence length="66" mass="7151">MEPWKREAAKNNHEICGLVDGFVALDACAPGKSTTEDHFVGISELMAALPLHIILQHPGGKAKSLW</sequence>
<proteinExistence type="predicted"/>
<accession>A0A0H1B426</accession>
<protein>
    <submittedName>
        <fullName evidence="1">Uncharacterized protein</fullName>
    </submittedName>
</protein>
<dbReference type="AlphaFoldDB" id="A0A0H1B426"/>
<name>A0A0H1B426_9EURO</name>
<comment type="caution">
    <text evidence="1">The sequence shown here is derived from an EMBL/GenBank/DDBJ whole genome shotgun (WGS) entry which is preliminary data.</text>
</comment>
<organism evidence="1 2">
    <name type="scientific">Blastomyces silverae</name>
    <dbReference type="NCBI Taxonomy" id="2060906"/>
    <lineage>
        <taxon>Eukaryota</taxon>
        <taxon>Fungi</taxon>
        <taxon>Dikarya</taxon>
        <taxon>Ascomycota</taxon>
        <taxon>Pezizomycotina</taxon>
        <taxon>Eurotiomycetes</taxon>
        <taxon>Eurotiomycetidae</taxon>
        <taxon>Onygenales</taxon>
        <taxon>Ajellomycetaceae</taxon>
        <taxon>Blastomyces</taxon>
    </lineage>
</organism>
<dbReference type="Proteomes" id="UP000053573">
    <property type="component" value="Unassembled WGS sequence"/>
</dbReference>
<evidence type="ECO:0000313" key="1">
    <source>
        <dbReference type="EMBL" id="KLJ05762.1"/>
    </source>
</evidence>
<gene>
    <name evidence="1" type="ORF">EMPG_10802</name>
</gene>
<keyword evidence="2" id="KW-1185">Reference proteome</keyword>